<keyword evidence="1" id="KW-0812">Transmembrane</keyword>
<evidence type="ECO:0000313" key="2">
    <source>
        <dbReference type="EMBL" id="MPM98745.1"/>
    </source>
</evidence>
<gene>
    <name evidence="2" type="ORF">SDC9_145935</name>
</gene>
<name>A0A645EB87_9ZZZZ</name>
<feature type="transmembrane region" description="Helical" evidence="1">
    <location>
        <begin position="12"/>
        <end position="34"/>
    </location>
</feature>
<accession>A0A645EB87</accession>
<keyword evidence="1" id="KW-0472">Membrane</keyword>
<sequence>MSIGKLSFNCSLIFNIFISSTVVSPYPLLLSTVVVPELSMLYSLLAAVLYKDSVEAFLVISTVTIIPVLIPMPCNTFESSVVNLAAYSLTLDPPKTK</sequence>
<keyword evidence="1" id="KW-1133">Transmembrane helix</keyword>
<dbReference type="AlphaFoldDB" id="A0A645EB87"/>
<comment type="caution">
    <text evidence="2">The sequence shown here is derived from an EMBL/GenBank/DDBJ whole genome shotgun (WGS) entry which is preliminary data.</text>
</comment>
<dbReference type="EMBL" id="VSSQ01044879">
    <property type="protein sequence ID" value="MPM98745.1"/>
    <property type="molecule type" value="Genomic_DNA"/>
</dbReference>
<protein>
    <submittedName>
        <fullName evidence="2">Uncharacterized protein</fullName>
    </submittedName>
</protein>
<evidence type="ECO:0000256" key="1">
    <source>
        <dbReference type="SAM" id="Phobius"/>
    </source>
</evidence>
<feature type="transmembrane region" description="Helical" evidence="1">
    <location>
        <begin position="54"/>
        <end position="70"/>
    </location>
</feature>
<organism evidence="2">
    <name type="scientific">bioreactor metagenome</name>
    <dbReference type="NCBI Taxonomy" id="1076179"/>
    <lineage>
        <taxon>unclassified sequences</taxon>
        <taxon>metagenomes</taxon>
        <taxon>ecological metagenomes</taxon>
    </lineage>
</organism>
<proteinExistence type="predicted"/>
<reference evidence="2" key="1">
    <citation type="submission" date="2019-08" db="EMBL/GenBank/DDBJ databases">
        <authorList>
            <person name="Kucharzyk K."/>
            <person name="Murdoch R.W."/>
            <person name="Higgins S."/>
            <person name="Loffler F."/>
        </authorList>
    </citation>
    <scope>NUCLEOTIDE SEQUENCE</scope>
</reference>